<dbReference type="PANTHER" id="PTHR48075:SF1">
    <property type="entry name" value="LAMBDA-CRYSTALLIN HOMOLOG"/>
    <property type="match status" value="1"/>
</dbReference>
<evidence type="ECO:0000256" key="1">
    <source>
        <dbReference type="ARBA" id="ARBA00004496"/>
    </source>
</evidence>
<evidence type="ECO:0000256" key="5">
    <source>
        <dbReference type="ARBA" id="ARBA00022553"/>
    </source>
</evidence>
<dbReference type="InterPro" id="IPR036291">
    <property type="entry name" value="NAD(P)-bd_dom_sf"/>
</dbReference>
<evidence type="ECO:0000259" key="11">
    <source>
        <dbReference type="Pfam" id="PF00725"/>
    </source>
</evidence>
<dbReference type="EC" id="1.1.1.45" evidence="8"/>
<evidence type="ECO:0000256" key="4">
    <source>
        <dbReference type="ARBA" id="ARBA00022490"/>
    </source>
</evidence>
<comment type="similarity">
    <text evidence="2">Belongs to the 3-hydroxyacyl-CoA dehydrogenase family.</text>
</comment>
<dbReference type="GO" id="GO:0005737">
    <property type="term" value="C:cytoplasm"/>
    <property type="evidence" value="ECO:0007669"/>
    <property type="project" value="UniProtKB-SubCell"/>
</dbReference>
<dbReference type="InterPro" id="IPR006108">
    <property type="entry name" value="3HC_DH_C"/>
</dbReference>
<reference evidence="13 14" key="1">
    <citation type="journal article" date="2024" name="BMC Genomics">
        <title>Genome assembly of redclaw crayfish (Cherax quadricarinatus) provides insights into its immune adaptation and hypoxia tolerance.</title>
        <authorList>
            <person name="Liu Z."/>
            <person name="Zheng J."/>
            <person name="Li H."/>
            <person name="Fang K."/>
            <person name="Wang S."/>
            <person name="He J."/>
            <person name="Zhou D."/>
            <person name="Weng S."/>
            <person name="Chi M."/>
            <person name="Gu Z."/>
            <person name="He J."/>
            <person name="Li F."/>
            <person name="Wang M."/>
        </authorList>
    </citation>
    <scope>NUCLEOTIDE SEQUENCE [LARGE SCALE GENOMIC DNA]</scope>
    <source>
        <strain evidence="13">ZL_2023a</strain>
    </source>
</reference>
<dbReference type="InterPro" id="IPR008927">
    <property type="entry name" value="6-PGluconate_DH-like_C_sf"/>
</dbReference>
<keyword evidence="5" id="KW-0597">Phosphoprotein</keyword>
<dbReference type="FunFam" id="3.40.50.720:FF:000356">
    <property type="entry name" value="Lambda-crystallin homolog"/>
    <property type="match status" value="1"/>
</dbReference>
<keyword evidence="14" id="KW-1185">Reference proteome</keyword>
<comment type="subunit">
    <text evidence="3">Homodimer.</text>
</comment>
<dbReference type="PANTHER" id="PTHR48075">
    <property type="entry name" value="3-HYDROXYACYL-COA DEHYDROGENASE FAMILY PROTEIN"/>
    <property type="match status" value="1"/>
</dbReference>
<dbReference type="GO" id="GO:0006631">
    <property type="term" value="P:fatty acid metabolic process"/>
    <property type="evidence" value="ECO:0007669"/>
    <property type="project" value="InterPro"/>
</dbReference>
<evidence type="ECO:0000313" key="14">
    <source>
        <dbReference type="Proteomes" id="UP001445076"/>
    </source>
</evidence>
<protein>
    <recommendedName>
        <fullName evidence="9">L-gulonate 3-dehydrogenase</fullName>
        <ecNumber evidence="8">1.1.1.45</ecNumber>
    </recommendedName>
    <alternativeName>
        <fullName evidence="9">L-gulonate 3-dehydrogenase</fullName>
    </alternativeName>
</protein>
<dbReference type="Proteomes" id="UP001445076">
    <property type="component" value="Unassembled WGS sequence"/>
</dbReference>
<keyword evidence="4" id="KW-0963">Cytoplasm</keyword>
<evidence type="ECO:0000256" key="7">
    <source>
        <dbReference type="ARBA" id="ARBA00023027"/>
    </source>
</evidence>
<dbReference type="Gene3D" id="1.10.1040.10">
    <property type="entry name" value="N-(1-d-carboxylethyl)-l-norvaline Dehydrogenase, domain 2"/>
    <property type="match status" value="1"/>
</dbReference>
<feature type="site" description="Important for catalytic activity" evidence="10">
    <location>
        <position position="143"/>
    </location>
</feature>
<sequence length="245" mass="26882">MPRDEKIGIVGSGFIGRSWAMLFAGVGYQVYMYDNKPKQVTGALEDILQQLKDLETSGLLRGTASAEEQYKYIKGVASLKECVTGAKFIQEAVFEDAEVKKEVFKQIDELVDSKTIISSSTSCIVPSILSADLTHRANFIVSHPVNPPYYVPMVEVVPAPWTSKDVVAQTKAIMIEIGQAPVMFAKEQPGFGANRIQYAILNECKRLVENGVLSAEGVDIMMKDGFAYRYAWMGPLETAALNANG</sequence>
<dbReference type="SUPFAM" id="SSF48179">
    <property type="entry name" value="6-phosphogluconate dehydrogenase C-terminal domain-like"/>
    <property type="match status" value="1"/>
</dbReference>
<dbReference type="GO" id="GO:0050104">
    <property type="term" value="F:L-gulonate 3-dehydrogenase activity"/>
    <property type="evidence" value="ECO:0007669"/>
    <property type="project" value="UniProtKB-EC"/>
</dbReference>
<dbReference type="InterPro" id="IPR006176">
    <property type="entry name" value="3-OHacyl-CoA_DH_NAD-bd"/>
</dbReference>
<proteinExistence type="inferred from homology"/>
<dbReference type="AlphaFoldDB" id="A0AAW0XXG2"/>
<name>A0AAW0XXG2_CHEQU</name>
<evidence type="ECO:0000256" key="3">
    <source>
        <dbReference type="ARBA" id="ARBA00011738"/>
    </source>
</evidence>
<evidence type="ECO:0000256" key="8">
    <source>
        <dbReference type="ARBA" id="ARBA00038962"/>
    </source>
</evidence>
<keyword evidence="7" id="KW-0520">NAD</keyword>
<dbReference type="InterPro" id="IPR022694">
    <property type="entry name" value="3-OHacyl-CoA_DH"/>
</dbReference>
<dbReference type="GO" id="GO:0070403">
    <property type="term" value="F:NAD+ binding"/>
    <property type="evidence" value="ECO:0007669"/>
    <property type="project" value="InterPro"/>
</dbReference>
<evidence type="ECO:0000256" key="10">
    <source>
        <dbReference type="PIRSR" id="PIRSR000105-1"/>
    </source>
</evidence>
<feature type="domain" description="3-hydroxyacyl-CoA dehydrogenase C-terminal" evidence="11">
    <location>
        <begin position="190"/>
        <end position="241"/>
    </location>
</feature>
<dbReference type="PIRSF" id="PIRSF000105">
    <property type="entry name" value="HCDH"/>
    <property type="match status" value="1"/>
</dbReference>
<comment type="caution">
    <text evidence="13">The sequence shown here is derived from an EMBL/GenBank/DDBJ whole genome shotgun (WGS) entry which is preliminary data.</text>
</comment>
<dbReference type="InterPro" id="IPR013328">
    <property type="entry name" value="6PGD_dom2"/>
</dbReference>
<comment type="subcellular location">
    <subcellularLocation>
        <location evidence="1">Cytoplasm</location>
    </subcellularLocation>
</comment>
<dbReference type="Pfam" id="PF00725">
    <property type="entry name" value="3HCDH"/>
    <property type="match status" value="1"/>
</dbReference>
<gene>
    <name evidence="13" type="ORF">OTU49_015746</name>
</gene>
<evidence type="ECO:0000256" key="9">
    <source>
        <dbReference type="ARBA" id="ARBA00042709"/>
    </source>
</evidence>
<evidence type="ECO:0000256" key="6">
    <source>
        <dbReference type="ARBA" id="ARBA00023002"/>
    </source>
</evidence>
<accession>A0AAW0XXG2</accession>
<feature type="non-terminal residue" evidence="13">
    <location>
        <position position="245"/>
    </location>
</feature>
<dbReference type="SUPFAM" id="SSF51735">
    <property type="entry name" value="NAD(P)-binding Rossmann-fold domains"/>
    <property type="match status" value="1"/>
</dbReference>
<feature type="domain" description="3-hydroxyacyl-CoA dehydrogenase NAD binding" evidence="12">
    <location>
        <begin position="6"/>
        <end position="186"/>
    </location>
</feature>
<dbReference type="Gene3D" id="3.40.50.720">
    <property type="entry name" value="NAD(P)-binding Rossmann-like Domain"/>
    <property type="match status" value="1"/>
</dbReference>
<evidence type="ECO:0000259" key="12">
    <source>
        <dbReference type="Pfam" id="PF02737"/>
    </source>
</evidence>
<dbReference type="EMBL" id="JARKIK010000010">
    <property type="protein sequence ID" value="KAK8749235.1"/>
    <property type="molecule type" value="Genomic_DNA"/>
</dbReference>
<evidence type="ECO:0000313" key="13">
    <source>
        <dbReference type="EMBL" id="KAK8749235.1"/>
    </source>
</evidence>
<keyword evidence="6" id="KW-0560">Oxidoreductase</keyword>
<evidence type="ECO:0000256" key="2">
    <source>
        <dbReference type="ARBA" id="ARBA00009463"/>
    </source>
</evidence>
<dbReference type="Pfam" id="PF02737">
    <property type="entry name" value="3HCDH_N"/>
    <property type="match status" value="1"/>
</dbReference>
<organism evidence="13 14">
    <name type="scientific">Cherax quadricarinatus</name>
    <name type="common">Australian red claw crayfish</name>
    <dbReference type="NCBI Taxonomy" id="27406"/>
    <lineage>
        <taxon>Eukaryota</taxon>
        <taxon>Metazoa</taxon>
        <taxon>Ecdysozoa</taxon>
        <taxon>Arthropoda</taxon>
        <taxon>Crustacea</taxon>
        <taxon>Multicrustacea</taxon>
        <taxon>Malacostraca</taxon>
        <taxon>Eumalacostraca</taxon>
        <taxon>Eucarida</taxon>
        <taxon>Decapoda</taxon>
        <taxon>Pleocyemata</taxon>
        <taxon>Astacidea</taxon>
        <taxon>Parastacoidea</taxon>
        <taxon>Parastacidae</taxon>
        <taxon>Cherax</taxon>
    </lineage>
</organism>